<proteinExistence type="predicted"/>
<accession>A0AAN5IB01</accession>
<comment type="caution">
    <text evidence="1">The sequence shown here is derived from an EMBL/GenBank/DDBJ whole genome shotgun (WGS) entry which is preliminary data.</text>
</comment>
<feature type="non-terminal residue" evidence="1">
    <location>
        <position position="126"/>
    </location>
</feature>
<dbReference type="EMBL" id="BTRK01000005">
    <property type="protein sequence ID" value="GMR56356.1"/>
    <property type="molecule type" value="Genomic_DNA"/>
</dbReference>
<sequence length="126" mass="15023">KELTRTVVRNLKIEEINFSFWKCDREARKYAVELLQLNQVFEVWCYADIFDKDELRKLLHSLSSSRTSHIYIKEIYGNQTVSKYQDEWISIAKDLIEKKNTRTVSMRSGIELVPKVQEYKPILGFM</sequence>
<evidence type="ECO:0000313" key="1">
    <source>
        <dbReference type="EMBL" id="GMR56356.1"/>
    </source>
</evidence>
<dbReference type="Proteomes" id="UP001328107">
    <property type="component" value="Unassembled WGS sequence"/>
</dbReference>
<dbReference type="AlphaFoldDB" id="A0AAN5IB01"/>
<evidence type="ECO:0000313" key="2">
    <source>
        <dbReference type="Proteomes" id="UP001328107"/>
    </source>
</evidence>
<protein>
    <submittedName>
        <fullName evidence="1">Uncharacterized protein</fullName>
    </submittedName>
</protein>
<gene>
    <name evidence="1" type="ORF">PMAYCL1PPCAC_26551</name>
</gene>
<keyword evidence="2" id="KW-1185">Reference proteome</keyword>
<feature type="non-terminal residue" evidence="1">
    <location>
        <position position="1"/>
    </location>
</feature>
<organism evidence="1 2">
    <name type="scientific">Pristionchus mayeri</name>
    <dbReference type="NCBI Taxonomy" id="1317129"/>
    <lineage>
        <taxon>Eukaryota</taxon>
        <taxon>Metazoa</taxon>
        <taxon>Ecdysozoa</taxon>
        <taxon>Nematoda</taxon>
        <taxon>Chromadorea</taxon>
        <taxon>Rhabditida</taxon>
        <taxon>Rhabditina</taxon>
        <taxon>Diplogasteromorpha</taxon>
        <taxon>Diplogasteroidea</taxon>
        <taxon>Neodiplogasteridae</taxon>
        <taxon>Pristionchus</taxon>
    </lineage>
</organism>
<reference evidence="2" key="1">
    <citation type="submission" date="2022-10" db="EMBL/GenBank/DDBJ databases">
        <title>Genome assembly of Pristionchus species.</title>
        <authorList>
            <person name="Yoshida K."/>
            <person name="Sommer R.J."/>
        </authorList>
    </citation>
    <scope>NUCLEOTIDE SEQUENCE [LARGE SCALE GENOMIC DNA]</scope>
    <source>
        <strain evidence="2">RS5460</strain>
    </source>
</reference>
<name>A0AAN5IB01_9BILA</name>